<feature type="domain" description="Cyclic nucleotide-binding" evidence="1">
    <location>
        <begin position="32"/>
        <end position="119"/>
    </location>
</feature>
<proteinExistence type="predicted"/>
<evidence type="ECO:0000259" key="1">
    <source>
        <dbReference type="Pfam" id="PF00027"/>
    </source>
</evidence>
<reference evidence="2 3" key="1">
    <citation type="submission" date="2019-02" db="EMBL/GenBank/DDBJ databases">
        <title>Pedobacter sp. RP-3-21 sp. nov., isolated from Arctic soil.</title>
        <authorList>
            <person name="Dahal R.H."/>
        </authorList>
    </citation>
    <scope>NUCLEOTIDE SEQUENCE [LARGE SCALE GENOMIC DNA]</scope>
    <source>
        <strain evidence="2 3">RP-3-21</strain>
    </source>
</reference>
<dbReference type="OrthoDB" id="1092431at2"/>
<name>A0A4R0Q357_9SPHI</name>
<dbReference type="EMBL" id="SJSO01000003">
    <property type="protein sequence ID" value="TCD28803.1"/>
    <property type="molecule type" value="Genomic_DNA"/>
</dbReference>
<dbReference type="Gene3D" id="2.60.120.10">
    <property type="entry name" value="Jelly Rolls"/>
    <property type="match status" value="1"/>
</dbReference>
<evidence type="ECO:0000313" key="2">
    <source>
        <dbReference type="EMBL" id="TCD28803.1"/>
    </source>
</evidence>
<dbReference type="InterPro" id="IPR014710">
    <property type="entry name" value="RmlC-like_jellyroll"/>
</dbReference>
<evidence type="ECO:0000313" key="3">
    <source>
        <dbReference type="Proteomes" id="UP000293925"/>
    </source>
</evidence>
<accession>A0A4R0Q357</accession>
<protein>
    <submittedName>
        <fullName evidence="2">Crp/Fnr family transcriptional regulator</fullName>
    </submittedName>
</protein>
<dbReference type="SUPFAM" id="SSF51206">
    <property type="entry name" value="cAMP-binding domain-like"/>
    <property type="match status" value="1"/>
</dbReference>
<organism evidence="2 3">
    <name type="scientific">Pedobacter psychrodurus</name>
    <dbReference type="NCBI Taxonomy" id="2530456"/>
    <lineage>
        <taxon>Bacteria</taxon>
        <taxon>Pseudomonadati</taxon>
        <taxon>Bacteroidota</taxon>
        <taxon>Sphingobacteriia</taxon>
        <taxon>Sphingobacteriales</taxon>
        <taxon>Sphingobacteriaceae</taxon>
        <taxon>Pedobacter</taxon>
    </lineage>
</organism>
<dbReference type="CDD" id="cd00038">
    <property type="entry name" value="CAP_ED"/>
    <property type="match status" value="1"/>
</dbReference>
<dbReference type="Pfam" id="PF00027">
    <property type="entry name" value="cNMP_binding"/>
    <property type="match status" value="1"/>
</dbReference>
<dbReference type="AlphaFoldDB" id="A0A4R0Q357"/>
<dbReference type="InterPro" id="IPR018490">
    <property type="entry name" value="cNMP-bd_dom_sf"/>
</dbReference>
<dbReference type="Proteomes" id="UP000293925">
    <property type="component" value="Unassembled WGS sequence"/>
</dbReference>
<gene>
    <name evidence="2" type="ORF">EZ456_04790</name>
</gene>
<comment type="caution">
    <text evidence="2">The sequence shown here is derived from an EMBL/GenBank/DDBJ whole genome shotgun (WGS) entry which is preliminary data.</text>
</comment>
<sequence length="193" mass="22976">MHRPLLDYICQYSKSFLTIEEEEMITKAFRPKKMRKRQYLLQEGNVSKYTGFIIKGAMRQYYIDEKGLEHVVYLFIENYWATDRESFYNLTPSIYNIEASENTELLIITRAELVELMKKIPALVEMIRVMDDRNAIAMQKRISANISNTAEERYEEFIKNYPHFAQRFPQHQIASFLGIAKETLSRIKRKPSR</sequence>
<dbReference type="InterPro" id="IPR000595">
    <property type="entry name" value="cNMP-bd_dom"/>
</dbReference>
<keyword evidence="3" id="KW-1185">Reference proteome</keyword>